<feature type="domain" description="Remorin C-terminal" evidence="3">
    <location>
        <begin position="1"/>
        <end position="73"/>
    </location>
</feature>
<feature type="coiled-coil region" evidence="2">
    <location>
        <begin position="13"/>
        <end position="55"/>
    </location>
</feature>
<comment type="similarity">
    <text evidence="1">Belongs to the remorin family.</text>
</comment>
<dbReference type="OrthoDB" id="431557at2759"/>
<dbReference type="Proteomes" id="UP000325081">
    <property type="component" value="Unassembled WGS sequence"/>
</dbReference>
<dbReference type="Pfam" id="PF03763">
    <property type="entry name" value="Remorin_C"/>
    <property type="match status" value="1"/>
</dbReference>
<keyword evidence="2" id="KW-0175">Coiled coil</keyword>
<evidence type="ECO:0000313" key="4">
    <source>
        <dbReference type="EMBL" id="GER53622.1"/>
    </source>
</evidence>
<dbReference type="PANTHER" id="PTHR31471">
    <property type="entry name" value="OS02G0116800 PROTEIN"/>
    <property type="match status" value="1"/>
</dbReference>
<name>A0A5A7R874_STRAF</name>
<evidence type="ECO:0000256" key="1">
    <source>
        <dbReference type="ARBA" id="ARBA00005711"/>
    </source>
</evidence>
<feature type="non-terminal residue" evidence="4">
    <location>
        <position position="1"/>
    </location>
</feature>
<gene>
    <name evidence="4" type="ORF">STAS_31151</name>
</gene>
<proteinExistence type="inferred from homology"/>
<evidence type="ECO:0000313" key="5">
    <source>
        <dbReference type="Proteomes" id="UP000325081"/>
    </source>
</evidence>
<dbReference type="InterPro" id="IPR005516">
    <property type="entry name" value="Remorin_C"/>
</dbReference>
<organism evidence="4 5">
    <name type="scientific">Striga asiatica</name>
    <name type="common">Asiatic witchweed</name>
    <name type="synonym">Buchnera asiatica</name>
    <dbReference type="NCBI Taxonomy" id="4170"/>
    <lineage>
        <taxon>Eukaryota</taxon>
        <taxon>Viridiplantae</taxon>
        <taxon>Streptophyta</taxon>
        <taxon>Embryophyta</taxon>
        <taxon>Tracheophyta</taxon>
        <taxon>Spermatophyta</taxon>
        <taxon>Magnoliopsida</taxon>
        <taxon>eudicotyledons</taxon>
        <taxon>Gunneridae</taxon>
        <taxon>Pentapetalae</taxon>
        <taxon>asterids</taxon>
        <taxon>lamiids</taxon>
        <taxon>Lamiales</taxon>
        <taxon>Orobanchaceae</taxon>
        <taxon>Buchnereae</taxon>
        <taxon>Striga</taxon>
    </lineage>
</organism>
<protein>
    <submittedName>
        <fullName evidence="4">Remorin family protein</fullName>
    </submittedName>
</protein>
<sequence length="101" mass="11705">EEAKIQAWVNLQSAKAEAESRKLEVKIQKMRANMEEKLMKRMADVHRKAEEWRANARFQHSEQIRKAGQQAREQAINKKGNNNNNLHLSGLKSCGFFPCNK</sequence>
<dbReference type="AlphaFoldDB" id="A0A5A7R874"/>
<comment type="caution">
    <text evidence="4">The sequence shown here is derived from an EMBL/GenBank/DDBJ whole genome shotgun (WGS) entry which is preliminary data.</text>
</comment>
<dbReference type="PANTHER" id="PTHR31471:SF3">
    <property type="entry name" value="OS11G0616300 PROTEIN"/>
    <property type="match status" value="1"/>
</dbReference>
<accession>A0A5A7R874</accession>
<evidence type="ECO:0000259" key="3">
    <source>
        <dbReference type="Pfam" id="PF03763"/>
    </source>
</evidence>
<reference evidence="5" key="1">
    <citation type="journal article" date="2019" name="Curr. Biol.">
        <title>Genome Sequence of Striga asiatica Provides Insight into the Evolution of Plant Parasitism.</title>
        <authorList>
            <person name="Yoshida S."/>
            <person name="Kim S."/>
            <person name="Wafula E.K."/>
            <person name="Tanskanen J."/>
            <person name="Kim Y.M."/>
            <person name="Honaas L."/>
            <person name="Yang Z."/>
            <person name="Spallek T."/>
            <person name="Conn C.E."/>
            <person name="Ichihashi Y."/>
            <person name="Cheong K."/>
            <person name="Cui S."/>
            <person name="Der J.P."/>
            <person name="Gundlach H."/>
            <person name="Jiao Y."/>
            <person name="Hori C."/>
            <person name="Ishida J.K."/>
            <person name="Kasahara H."/>
            <person name="Kiba T."/>
            <person name="Kim M.S."/>
            <person name="Koo N."/>
            <person name="Laohavisit A."/>
            <person name="Lee Y.H."/>
            <person name="Lumba S."/>
            <person name="McCourt P."/>
            <person name="Mortimer J.C."/>
            <person name="Mutuku J.M."/>
            <person name="Nomura T."/>
            <person name="Sasaki-Sekimoto Y."/>
            <person name="Seto Y."/>
            <person name="Wang Y."/>
            <person name="Wakatake T."/>
            <person name="Sakakibara H."/>
            <person name="Demura T."/>
            <person name="Yamaguchi S."/>
            <person name="Yoneyama K."/>
            <person name="Manabe R.I."/>
            <person name="Nelson D.C."/>
            <person name="Schulman A.H."/>
            <person name="Timko M.P."/>
            <person name="dePamphilis C.W."/>
            <person name="Choi D."/>
            <person name="Shirasu K."/>
        </authorList>
    </citation>
    <scope>NUCLEOTIDE SEQUENCE [LARGE SCALE GENOMIC DNA]</scope>
    <source>
        <strain evidence="5">cv. UVA1</strain>
    </source>
</reference>
<evidence type="ECO:0000256" key="2">
    <source>
        <dbReference type="SAM" id="Coils"/>
    </source>
</evidence>
<keyword evidence="5" id="KW-1185">Reference proteome</keyword>
<dbReference type="EMBL" id="BKCP01010626">
    <property type="protein sequence ID" value="GER53622.1"/>
    <property type="molecule type" value="Genomic_DNA"/>
</dbReference>